<dbReference type="RefSeq" id="WP_381726279.1">
    <property type="nucleotide sequence ID" value="NZ_JBHVBU010000021.1"/>
</dbReference>
<feature type="transmembrane region" description="Helical" evidence="2">
    <location>
        <begin position="36"/>
        <end position="58"/>
    </location>
</feature>
<dbReference type="EMBL" id="JBHVBU010000021">
    <property type="protein sequence ID" value="MFE7963479.1"/>
    <property type="molecule type" value="Genomic_DNA"/>
</dbReference>
<comment type="caution">
    <text evidence="3">The sequence shown here is derived from an EMBL/GenBank/DDBJ whole genome shotgun (WGS) entry which is preliminary data.</text>
</comment>
<proteinExistence type="predicted"/>
<evidence type="ECO:0000313" key="3">
    <source>
        <dbReference type="EMBL" id="MFE7963479.1"/>
    </source>
</evidence>
<organism evidence="3 4">
    <name type="scientific">Streptomyces cellulosae</name>
    <dbReference type="NCBI Taxonomy" id="1968"/>
    <lineage>
        <taxon>Bacteria</taxon>
        <taxon>Bacillati</taxon>
        <taxon>Actinomycetota</taxon>
        <taxon>Actinomycetes</taxon>
        <taxon>Kitasatosporales</taxon>
        <taxon>Streptomycetaceae</taxon>
        <taxon>Streptomyces</taxon>
    </lineage>
</organism>
<gene>
    <name evidence="3" type="ORF">ACFU0X_10555</name>
</gene>
<reference evidence="3 4" key="1">
    <citation type="submission" date="2024-09" db="EMBL/GenBank/DDBJ databases">
        <title>The Natural Products Discovery Center: Release of the First 8490 Sequenced Strains for Exploring Actinobacteria Biosynthetic Diversity.</title>
        <authorList>
            <person name="Kalkreuter E."/>
            <person name="Kautsar S.A."/>
            <person name="Yang D."/>
            <person name="Bader C.D."/>
            <person name="Teijaro C.N."/>
            <person name="Fluegel L."/>
            <person name="Davis C.M."/>
            <person name="Simpson J.R."/>
            <person name="Lauterbach L."/>
            <person name="Steele A.D."/>
            <person name="Gui C."/>
            <person name="Meng S."/>
            <person name="Li G."/>
            <person name="Viehrig K."/>
            <person name="Ye F."/>
            <person name="Su P."/>
            <person name="Kiefer A.F."/>
            <person name="Nichols A."/>
            <person name="Cepeda A.J."/>
            <person name="Yan W."/>
            <person name="Fan B."/>
            <person name="Jiang Y."/>
            <person name="Adhikari A."/>
            <person name="Zheng C.-J."/>
            <person name="Schuster L."/>
            <person name="Cowan T.M."/>
            <person name="Smanski M.J."/>
            <person name="Chevrette M.G."/>
            <person name="De Carvalho L.P.S."/>
            <person name="Shen B."/>
        </authorList>
    </citation>
    <scope>NUCLEOTIDE SEQUENCE [LARGE SCALE GENOMIC DNA]</scope>
    <source>
        <strain evidence="3 4">NPDC057399</strain>
    </source>
</reference>
<keyword evidence="2" id="KW-0812">Transmembrane</keyword>
<keyword evidence="2" id="KW-0472">Membrane</keyword>
<sequence length="106" mass="11400">MHNRTTHDGPADHDGPVSHVHDDVDDTDMYRRARRALTIAALAPIAVCAAIALAPAIGGPDPHARLTAAFTVYAVCAPALLLLTLSTNTDPSHRYGMPRRHDDDEI</sequence>
<dbReference type="Proteomes" id="UP001600650">
    <property type="component" value="Unassembled WGS sequence"/>
</dbReference>
<keyword evidence="2" id="KW-1133">Transmembrane helix</keyword>
<protein>
    <submittedName>
        <fullName evidence="3">Uncharacterized protein</fullName>
    </submittedName>
</protein>
<feature type="transmembrane region" description="Helical" evidence="2">
    <location>
        <begin position="64"/>
        <end position="85"/>
    </location>
</feature>
<accession>A0ABW6JH41</accession>
<evidence type="ECO:0000256" key="2">
    <source>
        <dbReference type="SAM" id="Phobius"/>
    </source>
</evidence>
<evidence type="ECO:0000313" key="4">
    <source>
        <dbReference type="Proteomes" id="UP001600650"/>
    </source>
</evidence>
<feature type="compositionally biased region" description="Basic and acidic residues" evidence="1">
    <location>
        <begin position="1"/>
        <end position="22"/>
    </location>
</feature>
<name>A0ABW6JH41_STRCE</name>
<feature type="region of interest" description="Disordered" evidence="1">
    <location>
        <begin position="1"/>
        <end position="23"/>
    </location>
</feature>
<evidence type="ECO:0000256" key="1">
    <source>
        <dbReference type="SAM" id="MobiDB-lite"/>
    </source>
</evidence>
<keyword evidence="4" id="KW-1185">Reference proteome</keyword>